<gene>
    <name evidence="3" type="ORF">CFR80_16335</name>
</gene>
<feature type="domain" description="Transposase InsH N-terminal" evidence="2">
    <location>
        <begin position="19"/>
        <end position="108"/>
    </location>
</feature>
<dbReference type="AlphaFoldDB" id="A0A318QMU4"/>
<protein>
    <submittedName>
        <fullName evidence="3">IS5/IS1182 family transposase</fullName>
    </submittedName>
</protein>
<organism evidence="3 4">
    <name type="scientific">Komagataeibacter oboediens</name>
    <dbReference type="NCBI Taxonomy" id="65958"/>
    <lineage>
        <taxon>Bacteria</taxon>
        <taxon>Pseudomonadati</taxon>
        <taxon>Pseudomonadota</taxon>
        <taxon>Alphaproteobacteria</taxon>
        <taxon>Acetobacterales</taxon>
        <taxon>Acetobacteraceae</taxon>
        <taxon>Komagataeibacter</taxon>
    </lineage>
</organism>
<feature type="region of interest" description="Disordered" evidence="1">
    <location>
        <begin position="214"/>
        <end position="280"/>
    </location>
</feature>
<evidence type="ECO:0000313" key="3">
    <source>
        <dbReference type="EMBL" id="PYD78582.1"/>
    </source>
</evidence>
<dbReference type="InterPro" id="IPR008490">
    <property type="entry name" value="Transposase_InsH_N"/>
</dbReference>
<dbReference type="PANTHER" id="PTHR33408:SF4">
    <property type="entry name" value="TRANSPOSASE DDE DOMAIN-CONTAINING PROTEIN"/>
    <property type="match status" value="1"/>
</dbReference>
<evidence type="ECO:0000313" key="4">
    <source>
        <dbReference type="Proteomes" id="UP000247417"/>
    </source>
</evidence>
<feature type="compositionally biased region" description="Basic and acidic residues" evidence="1">
    <location>
        <begin position="258"/>
        <end position="272"/>
    </location>
</feature>
<name>A0A318QMU4_9PROT</name>
<reference evidence="3 4" key="1">
    <citation type="submission" date="2017-07" db="EMBL/GenBank/DDBJ databases">
        <title>A draft genome sequence of Komagataeibacter oboediens LMG 18849.</title>
        <authorList>
            <person name="Skraban J."/>
            <person name="Cleenwerck I."/>
            <person name="Vandamme P."/>
            <person name="Trcek J."/>
        </authorList>
    </citation>
    <scope>NUCLEOTIDE SEQUENCE [LARGE SCALE GENOMIC DNA]</scope>
    <source>
        <strain evidence="3 4">LMG 18849</strain>
    </source>
</reference>
<dbReference type="PANTHER" id="PTHR33408">
    <property type="entry name" value="TRANSPOSASE"/>
    <property type="match status" value="1"/>
</dbReference>
<sequence length="280" mass="31296">MSSFIPFDRSQPYLLPPDLKSWLPADDMAHFVVAAVERVPMNAFSVPVRTGGKAQYHPRLMLALLIVSYANGLFSSRRIERATYRDIGVRFVAANLHPDHDTIATFRRTNRGAIEAAFAQVLLLVRETGLLRLGVVSIDGTKIDADASKYRSLRYDRIRALREQLAVDIAKLMDQADATDSDPQALPEELARRETLKAKLDEACARLEADAKAQAEAARPAYEKKKAAYDAKTGRRGRAPKPPDDEPPPDRQISLTDPDSRLMRRSDAHEFRQAYNAQAV</sequence>
<dbReference type="OrthoDB" id="9774608at2"/>
<dbReference type="RefSeq" id="WP_146221683.1">
    <property type="nucleotide sequence ID" value="NZ_NKTX01000100.1"/>
</dbReference>
<accession>A0A318QMU4</accession>
<dbReference type="EMBL" id="NKTX01000100">
    <property type="protein sequence ID" value="PYD78582.1"/>
    <property type="molecule type" value="Genomic_DNA"/>
</dbReference>
<proteinExistence type="predicted"/>
<evidence type="ECO:0000256" key="1">
    <source>
        <dbReference type="SAM" id="MobiDB-lite"/>
    </source>
</evidence>
<dbReference type="Pfam" id="PF05598">
    <property type="entry name" value="DUF772"/>
    <property type="match status" value="1"/>
</dbReference>
<feature type="non-terminal residue" evidence="3">
    <location>
        <position position="280"/>
    </location>
</feature>
<comment type="caution">
    <text evidence="3">The sequence shown here is derived from an EMBL/GenBank/DDBJ whole genome shotgun (WGS) entry which is preliminary data.</text>
</comment>
<evidence type="ECO:0000259" key="2">
    <source>
        <dbReference type="Pfam" id="PF05598"/>
    </source>
</evidence>
<feature type="compositionally biased region" description="Basic and acidic residues" evidence="1">
    <location>
        <begin position="221"/>
        <end position="233"/>
    </location>
</feature>
<dbReference type="Proteomes" id="UP000247417">
    <property type="component" value="Unassembled WGS sequence"/>
</dbReference>